<evidence type="ECO:0000259" key="1">
    <source>
        <dbReference type="Pfam" id="PF02625"/>
    </source>
</evidence>
<feature type="domain" description="XdhC- CoxI" evidence="1">
    <location>
        <begin position="18"/>
        <end position="82"/>
    </location>
</feature>
<organism evidence="3 4">
    <name type="scientific">Aureibaculum algae</name>
    <dbReference type="NCBI Taxonomy" id="2584122"/>
    <lineage>
        <taxon>Bacteria</taxon>
        <taxon>Pseudomonadati</taxon>
        <taxon>Bacteroidota</taxon>
        <taxon>Flavobacteriia</taxon>
        <taxon>Flavobacteriales</taxon>
        <taxon>Flavobacteriaceae</taxon>
        <taxon>Aureibaculum</taxon>
    </lineage>
</organism>
<name>A0A5B7TWJ1_9FLAO</name>
<gene>
    <name evidence="3" type="ORF">FF125_14795</name>
</gene>
<evidence type="ECO:0000313" key="4">
    <source>
        <dbReference type="Proteomes" id="UP000306229"/>
    </source>
</evidence>
<dbReference type="Pfam" id="PF13478">
    <property type="entry name" value="XdhC_C"/>
    <property type="match status" value="1"/>
</dbReference>
<dbReference type="EMBL" id="CP040749">
    <property type="protein sequence ID" value="QCX39651.1"/>
    <property type="molecule type" value="Genomic_DNA"/>
</dbReference>
<dbReference type="PANTHER" id="PTHR30388">
    <property type="entry name" value="ALDEHYDE OXIDOREDUCTASE MOLYBDENUM COFACTOR ASSEMBLY PROTEIN"/>
    <property type="match status" value="1"/>
</dbReference>
<dbReference type="OrthoDB" id="9773039at2"/>
<dbReference type="RefSeq" id="WP_138950492.1">
    <property type="nucleotide sequence ID" value="NZ_CP040749.1"/>
</dbReference>
<protein>
    <submittedName>
        <fullName evidence="3">XdhC family protein</fullName>
    </submittedName>
</protein>
<dbReference type="Gene3D" id="3.40.50.720">
    <property type="entry name" value="NAD(P)-binding Rossmann-like Domain"/>
    <property type="match status" value="1"/>
</dbReference>
<dbReference type="Proteomes" id="UP000306229">
    <property type="component" value="Chromosome"/>
</dbReference>
<dbReference type="InterPro" id="IPR052698">
    <property type="entry name" value="MoCofactor_Util/Proc"/>
</dbReference>
<dbReference type="AlphaFoldDB" id="A0A5B7TWJ1"/>
<dbReference type="InterPro" id="IPR027051">
    <property type="entry name" value="XdhC_Rossmann_dom"/>
</dbReference>
<dbReference type="InterPro" id="IPR003777">
    <property type="entry name" value="XdhC_CoxI"/>
</dbReference>
<evidence type="ECO:0000259" key="2">
    <source>
        <dbReference type="Pfam" id="PF13478"/>
    </source>
</evidence>
<proteinExistence type="predicted"/>
<dbReference type="PANTHER" id="PTHR30388:SF4">
    <property type="entry name" value="MOLYBDENUM COFACTOR INSERTION CHAPERONE PAOD"/>
    <property type="match status" value="1"/>
</dbReference>
<reference evidence="3 4" key="1">
    <citation type="submission" date="2019-05" db="EMBL/GenBank/DDBJ databases">
        <title>Algicella ahnfeltiae gen. nov., sp. nov., a novel marine bacterium of the family Flavobacteriaceae isolated from a red alga.</title>
        <authorList>
            <person name="Nedashkovskaya O.I."/>
            <person name="Kukhlevskiy A.D."/>
            <person name="Kim S.-G."/>
            <person name="Zhukova N.V."/>
            <person name="Mikhailov V.V."/>
        </authorList>
    </citation>
    <scope>NUCLEOTIDE SEQUENCE [LARGE SCALE GENOMIC DNA]</scope>
    <source>
        <strain evidence="3 4">10Alg115</strain>
    </source>
</reference>
<accession>A0A5B7TWJ1</accession>
<evidence type="ECO:0000313" key="3">
    <source>
        <dbReference type="EMBL" id="QCX39651.1"/>
    </source>
</evidence>
<dbReference type="Pfam" id="PF02625">
    <property type="entry name" value="XdhC_CoxI"/>
    <property type="match status" value="1"/>
</dbReference>
<sequence>MTHEFKKIIQGFQKAKENRLQCVIATVVALEGSSYRKPGVRMLIIENGTMIGAVSGGCVEKEILKQSISIFKTGISKVMAYDGRYRLGCEGTLYILLELFNPEPSFIDAFNSSLDQHLSFTINSRYSKKIDADKSYGSTILFDNSFEFTFNQSVKKSINPSNHLFEQTLKPCFRLVIIGAEHDAVELCVFASSLGWEVIIITSPMNSKSIEDFPGAHKMLHVAPELFDNSIIKEQTAIVLMTHNYAKDFQYLIAMKEIIPDYIGVLGSVKRRETLLNDYMEHNPLVDDKFIEKIHSPAGLNIGAITPQEIALSICAEILAVTRGTNPTSLKNVQQEIHTDNYLS</sequence>
<dbReference type="KEGG" id="fbe:FF125_14795"/>
<feature type="domain" description="XdhC Rossmann" evidence="2">
    <location>
        <begin position="175"/>
        <end position="318"/>
    </location>
</feature>
<keyword evidence="4" id="KW-1185">Reference proteome</keyword>